<evidence type="ECO:0000313" key="3">
    <source>
        <dbReference type="EMBL" id="PWN39164.1"/>
    </source>
</evidence>
<keyword evidence="2" id="KW-0472">Membrane</keyword>
<evidence type="ECO:0000256" key="1">
    <source>
        <dbReference type="SAM" id="MobiDB-lite"/>
    </source>
</evidence>
<proteinExistence type="predicted"/>
<dbReference type="InParanoid" id="A0A316VPC3"/>
<keyword evidence="2" id="KW-0812">Transmembrane</keyword>
<protein>
    <submittedName>
        <fullName evidence="3">Uncharacterized protein</fullName>
    </submittedName>
</protein>
<reference evidence="3 4" key="1">
    <citation type="journal article" date="2018" name="Mol. Biol. Evol.">
        <title>Broad Genomic Sampling Reveals a Smut Pathogenic Ancestry of the Fungal Clade Ustilaginomycotina.</title>
        <authorList>
            <person name="Kijpornyongpan T."/>
            <person name="Mondo S.J."/>
            <person name="Barry K."/>
            <person name="Sandor L."/>
            <person name="Lee J."/>
            <person name="Lipzen A."/>
            <person name="Pangilinan J."/>
            <person name="LaButti K."/>
            <person name="Hainaut M."/>
            <person name="Henrissat B."/>
            <person name="Grigoriev I.V."/>
            <person name="Spatafora J.W."/>
            <person name="Aime M.C."/>
        </authorList>
    </citation>
    <scope>NUCLEOTIDE SEQUENCE [LARGE SCALE GENOMIC DNA]</scope>
    <source>
        <strain evidence="3 4">MCA 4658</strain>
    </source>
</reference>
<feature type="transmembrane region" description="Helical" evidence="2">
    <location>
        <begin position="101"/>
        <end position="122"/>
    </location>
</feature>
<keyword evidence="2" id="KW-1133">Transmembrane helix</keyword>
<name>A0A316VPC3_9BASI</name>
<organism evidence="3 4">
    <name type="scientific">Ceraceosorus guamensis</name>
    <dbReference type="NCBI Taxonomy" id="1522189"/>
    <lineage>
        <taxon>Eukaryota</taxon>
        <taxon>Fungi</taxon>
        <taxon>Dikarya</taxon>
        <taxon>Basidiomycota</taxon>
        <taxon>Ustilaginomycotina</taxon>
        <taxon>Exobasidiomycetes</taxon>
        <taxon>Ceraceosorales</taxon>
        <taxon>Ceraceosoraceae</taxon>
        <taxon>Ceraceosorus</taxon>
    </lineage>
</organism>
<dbReference type="Proteomes" id="UP000245783">
    <property type="component" value="Unassembled WGS sequence"/>
</dbReference>
<keyword evidence="4" id="KW-1185">Reference proteome</keyword>
<dbReference type="GeneID" id="37039213"/>
<dbReference type="RefSeq" id="XP_025366324.1">
    <property type="nucleotide sequence ID" value="XM_025517343.1"/>
</dbReference>
<evidence type="ECO:0000256" key="2">
    <source>
        <dbReference type="SAM" id="Phobius"/>
    </source>
</evidence>
<feature type="region of interest" description="Disordered" evidence="1">
    <location>
        <begin position="38"/>
        <end position="60"/>
    </location>
</feature>
<dbReference type="EMBL" id="KZ819489">
    <property type="protein sequence ID" value="PWN39164.1"/>
    <property type="molecule type" value="Genomic_DNA"/>
</dbReference>
<evidence type="ECO:0000313" key="4">
    <source>
        <dbReference type="Proteomes" id="UP000245783"/>
    </source>
</evidence>
<gene>
    <name evidence="3" type="ORF">IE81DRAFT_43331</name>
</gene>
<dbReference type="AlphaFoldDB" id="A0A316VPC3"/>
<accession>A0A316VPC3</accession>
<sequence length="208" mass="22459">MRNCSILAVEGRGDIRAQSRARIQGHVNCTDLVHQSASETQESSRLAHPALSRSPSLPGPEQDWLEAPEHAECFIDPPSQTKCHCHSDLVTSLPRPRLSPLVAMLLFHLLFAMCGLLSRLVGAQVSLSNHRRQDAFSCEATVGPPTCPDGAPVQQKPSSESTPNGCGDAHHELLTTFLNAVVPHFVDACNQHDVCYGECGSLILGPQN</sequence>